<reference evidence="1" key="1">
    <citation type="journal article" date="2023" name="DNA Res.">
        <title>Chromosome-level genome assembly of Phrynocephalus forsythii using third-generation DNA sequencing and Hi-C analysis.</title>
        <authorList>
            <person name="Qi Y."/>
            <person name="Zhao W."/>
            <person name="Zhao Y."/>
            <person name="Niu C."/>
            <person name="Cao S."/>
            <person name="Zhang Y."/>
        </authorList>
    </citation>
    <scope>NUCLEOTIDE SEQUENCE</scope>
    <source>
        <tissue evidence="1">Muscle</tissue>
    </source>
</reference>
<name>A0A9Q0XDY2_9SAUR</name>
<dbReference type="AlphaFoldDB" id="A0A9Q0XDY2"/>
<keyword evidence="2" id="KW-1185">Reference proteome</keyword>
<sequence>MFSSTAAHPGVAVSVVAQVQKSREWNGGVGGHLASLPVIPSVPQGMPHGPAHHHGVPPPEEFWKLACQPPTSQVNKYFCKSQQHDSHIRGSACLQQGGGRACLALRQDREVKQSTPFN</sequence>
<evidence type="ECO:0000313" key="1">
    <source>
        <dbReference type="EMBL" id="KAJ7311216.1"/>
    </source>
</evidence>
<gene>
    <name evidence="1" type="ORF">JRQ81_006828</name>
</gene>
<evidence type="ECO:0000313" key="2">
    <source>
        <dbReference type="Proteomes" id="UP001142489"/>
    </source>
</evidence>
<protein>
    <submittedName>
        <fullName evidence="1">Uncharacterized protein</fullName>
    </submittedName>
</protein>
<dbReference type="EMBL" id="JAPFRF010000014">
    <property type="protein sequence ID" value="KAJ7311216.1"/>
    <property type="molecule type" value="Genomic_DNA"/>
</dbReference>
<dbReference type="Proteomes" id="UP001142489">
    <property type="component" value="Unassembled WGS sequence"/>
</dbReference>
<comment type="caution">
    <text evidence="1">The sequence shown here is derived from an EMBL/GenBank/DDBJ whole genome shotgun (WGS) entry which is preliminary data.</text>
</comment>
<proteinExistence type="predicted"/>
<accession>A0A9Q0XDY2</accession>
<organism evidence="1 2">
    <name type="scientific">Phrynocephalus forsythii</name>
    <dbReference type="NCBI Taxonomy" id="171643"/>
    <lineage>
        <taxon>Eukaryota</taxon>
        <taxon>Metazoa</taxon>
        <taxon>Chordata</taxon>
        <taxon>Craniata</taxon>
        <taxon>Vertebrata</taxon>
        <taxon>Euteleostomi</taxon>
        <taxon>Lepidosauria</taxon>
        <taxon>Squamata</taxon>
        <taxon>Bifurcata</taxon>
        <taxon>Unidentata</taxon>
        <taxon>Episquamata</taxon>
        <taxon>Toxicofera</taxon>
        <taxon>Iguania</taxon>
        <taxon>Acrodonta</taxon>
        <taxon>Agamidae</taxon>
        <taxon>Agaminae</taxon>
        <taxon>Phrynocephalus</taxon>
    </lineage>
</organism>